<organism evidence="5 6">
    <name type="scientific">Phlebotomus papatasi</name>
    <name type="common">Sandfly</name>
    <dbReference type="NCBI Taxonomy" id="29031"/>
    <lineage>
        <taxon>Eukaryota</taxon>
        <taxon>Metazoa</taxon>
        <taxon>Ecdysozoa</taxon>
        <taxon>Arthropoda</taxon>
        <taxon>Hexapoda</taxon>
        <taxon>Insecta</taxon>
        <taxon>Pterygota</taxon>
        <taxon>Neoptera</taxon>
        <taxon>Endopterygota</taxon>
        <taxon>Diptera</taxon>
        <taxon>Nematocera</taxon>
        <taxon>Psychodoidea</taxon>
        <taxon>Psychodidae</taxon>
        <taxon>Phlebotomus</taxon>
        <taxon>Phlebotomus</taxon>
    </lineage>
</organism>
<feature type="compositionally biased region" description="Basic residues" evidence="4">
    <location>
        <begin position="1424"/>
        <end position="1436"/>
    </location>
</feature>
<evidence type="ECO:0000313" key="5">
    <source>
        <dbReference type="EnsemblMetazoa" id="PPAI009386-PA"/>
    </source>
</evidence>
<dbReference type="InterPro" id="IPR001965">
    <property type="entry name" value="Znf_PHD"/>
</dbReference>
<reference evidence="5" key="1">
    <citation type="submission" date="2022-08" db="UniProtKB">
        <authorList>
            <consortium name="EnsemblMetazoa"/>
        </authorList>
    </citation>
    <scope>IDENTIFICATION</scope>
    <source>
        <strain evidence="5">Israel</strain>
    </source>
</reference>
<feature type="region of interest" description="Disordered" evidence="4">
    <location>
        <begin position="1603"/>
        <end position="1642"/>
    </location>
</feature>
<dbReference type="Proteomes" id="UP000092462">
    <property type="component" value="Unassembled WGS sequence"/>
</dbReference>
<feature type="region of interest" description="Disordered" evidence="4">
    <location>
        <begin position="1109"/>
        <end position="1195"/>
    </location>
</feature>
<feature type="region of interest" description="Disordered" evidence="4">
    <location>
        <begin position="1704"/>
        <end position="1922"/>
    </location>
</feature>
<evidence type="ECO:0000256" key="1">
    <source>
        <dbReference type="ARBA" id="ARBA00022723"/>
    </source>
</evidence>
<dbReference type="EnsemblMetazoa" id="PPAI009386-RA">
    <property type="protein sequence ID" value="PPAI009386-PA"/>
    <property type="gene ID" value="PPAI009386"/>
</dbReference>
<feature type="compositionally biased region" description="Acidic residues" evidence="4">
    <location>
        <begin position="1346"/>
        <end position="1358"/>
    </location>
</feature>
<dbReference type="VEuPathDB" id="VectorBase:PPAPM1_000955"/>
<feature type="compositionally biased region" description="Acidic residues" evidence="4">
    <location>
        <begin position="1833"/>
        <end position="1845"/>
    </location>
</feature>
<feature type="compositionally biased region" description="Low complexity" evidence="4">
    <location>
        <begin position="1794"/>
        <end position="1806"/>
    </location>
</feature>
<feature type="compositionally biased region" description="Basic residues" evidence="4">
    <location>
        <begin position="1897"/>
        <end position="1909"/>
    </location>
</feature>
<feature type="compositionally biased region" description="Acidic residues" evidence="4">
    <location>
        <begin position="1772"/>
        <end position="1793"/>
    </location>
</feature>
<dbReference type="InterPro" id="IPR019787">
    <property type="entry name" value="Znf_PHD-finger"/>
</dbReference>
<sequence length="1922" mass="217552">MKTKPPDIISVEKSNLAAKESLEKLEAIKNVQVAEETSIENEDVEMVKEDETVTAKLPDAITSESSVLIKLDSSIKLSNEGTSKNFQLDKEEKVSETLKGSVVAEEKEVVKMAMTQKDEKEPTAFEQCSTMEVENVCLTAKTSEKSCSEKVLEEDRNVSESASLREDKLSDNWDTQDEKIFTEEELRKNQSDIASKLVGAEKVDVPESHHFFPQKKHPYHEPQECHVNSFLERELETVLLKSLFLICQLLQQELQLLLLKYLQSNSLLKLLFPPFQCHLSENFAKRVIHQEELLPEIPQSQALKEDVLQNPKLEENSKGKEQISAMDLKMHSKELPVSCSEEVGKEEKQRIPKGISVDRISTEKLSENKKMLEGDEIQEVTESLSKIKAESQQESLKIEESKSTTGAESEPMQYPQQIEAKDLTTLNSHKIEQGTSKPVVIEDTKAKESFKSLIVHAEDTAAEESRSTQSKSAKSRSIACRSTENSKKLNEKKSISEIDCVPMELEELCPPHDTSNTVGHDAFASMQKSLRTENDPSIDCMPMDIEDEIMDNDGGASSQAEDLSVSRKVEVTIDETPMELEDLENTSFSNADNTATLKLLESNRKEEEQVLNTEKPLGKATKSNSEKVKEKLSKSSQDDKNVKVPTISDKMKISDVSAAKVDHVKSTKATSLKIQKKGISDALQTKTPIAEDLSKSAPKESQNLKASKPIPPTKPDTHDDDSFSSPEFEDAASPESDTSNLVKAKFSKPEITPKKDIEVSQSRNVSAKADNNNDMKVSERECNKETSLKIIEVRSLVQAKTFIPECSVKQAETIEDSVAVKKRKLSDDKILSEKEVQGKRTKVADLKNQKAREFAKEEIKVQDRKEIELKETIKKKEVNQKTKANEKKEIQMKESDMKAEISKKKEVLEKKMESGKRDSIEKKIQALMKEATEKKIEADKKETTVKKIEAEKKEAIKKTEADKKEATKKIEAEKKEATKKIEADKKEATKKIEADKREATKKIETDKKEVTKKIEADKKEAIKKIEADKKETTEKKIEADKKEAIKKIEADKKEATKKIEADKKEATKKNFFNFLYRFLLLQKETTEKKIEAGKKEAAKKIEADKEAIEKKIEADKKEATKKRRIEKKTEADKKEATKKTEADKKEATKKIETGKKEASGIKPETRKQANVKKSEIAKKEEKEEEKEEEIKMGEKVLENKMDAKKAVPEEKSKTEKKVEVEEKLLPEKLPESKTILSLSLDFEPPATIIKVNRRGRGRRSQEKPIIEVQENVQEQEEPQLEDLIPVSKIDKNQVVAEAQLTELLSKTEKKPPYSGRGRGRGRGGRRSLNVSVESDRKKSTRRLGLDIDESAIIDEDADQPVVRQSRRIAQLKIKEEAERRKLEEIALQKMKEEAMKKKKREQDDYVPSPVSATSESEDEYKKCLEKKKKGAKKRANQAKWHSGTGTSESDEKDEEEEEDGLEPEYIGSPLFKSDHEFSPESDLEDDSGVPTKMARTVRKDPEDDDDFDENPHHACQKCSKHDHPEWILLCDSCDKGYHCSCLKPVLFVIPEGDWFCPPCQHTKLLENLNAKLDELDGMIEAKEKEELKQQRLIFNTVSTDNILPEGAPEKAKSRSRSRSVKAKSSSSSSDDNSSDNEPIYKLRKRRQTNVSYRFNEYDDLINSAIKDEIAVMEEGMPEFDEDVSVTGAGNLGRGKDISTIIEADKEEKLRQLEAQNATKKESKKESDKSESETEVPAKADDSSDSEPIRPSGRQKIALQKKKNRKLNTLDISSEDDGSDEDFQESSPDSEDSAESLSSGSESSMELELLRKKNSKAGITTRRSVRSRHKVYDEDFINDNDSDEFIEPPTKKKRKKEESDFSDFDESDDDEDDEEEDLDSDDLCDDTDTGSDTSDWRSRRKKAPSRRPPKRPTEKSSSLVDSE</sequence>
<dbReference type="PROSITE" id="PS50016">
    <property type="entry name" value="ZF_PHD_2"/>
    <property type="match status" value="1"/>
</dbReference>
<dbReference type="PANTHER" id="PTHR14296">
    <property type="entry name" value="REMODELING AND SPACING FACTOR 1"/>
    <property type="match status" value="1"/>
</dbReference>
<evidence type="ECO:0000256" key="4">
    <source>
        <dbReference type="SAM" id="MobiDB-lite"/>
    </source>
</evidence>
<dbReference type="GO" id="GO:0031213">
    <property type="term" value="C:RSF complex"/>
    <property type="evidence" value="ECO:0007669"/>
    <property type="project" value="InterPro"/>
</dbReference>
<evidence type="ECO:0000256" key="2">
    <source>
        <dbReference type="ARBA" id="ARBA00022771"/>
    </source>
</evidence>
<feature type="compositionally biased region" description="Basic and acidic residues" evidence="4">
    <location>
        <begin position="624"/>
        <end position="642"/>
    </location>
</feature>
<keyword evidence="1" id="KW-0479">Metal-binding</keyword>
<feature type="region of interest" description="Disordered" evidence="4">
    <location>
        <begin position="1253"/>
        <end position="1279"/>
    </location>
</feature>
<dbReference type="PANTHER" id="PTHR14296:SF16">
    <property type="entry name" value="REMODELING AND SPACING FACTOR 1"/>
    <property type="match status" value="1"/>
</dbReference>
<feature type="compositionally biased region" description="Acidic residues" evidence="4">
    <location>
        <begin position="1859"/>
        <end position="1888"/>
    </location>
</feature>
<dbReference type="CDD" id="cd15543">
    <property type="entry name" value="PHD_RSF1"/>
    <property type="match status" value="1"/>
</dbReference>
<feature type="region of interest" description="Disordered" evidence="4">
    <location>
        <begin position="388"/>
        <end position="414"/>
    </location>
</feature>
<dbReference type="SMART" id="SM00249">
    <property type="entry name" value="PHD"/>
    <property type="match status" value="1"/>
</dbReference>
<feature type="region of interest" description="Disordered" evidence="4">
    <location>
        <begin position="1302"/>
        <end position="1491"/>
    </location>
</feature>
<dbReference type="GO" id="GO:0008270">
    <property type="term" value="F:zinc ion binding"/>
    <property type="evidence" value="ECO:0007669"/>
    <property type="project" value="UniProtKB-KW"/>
</dbReference>
<feature type="compositionally biased region" description="Basic and acidic residues" evidence="4">
    <location>
        <begin position="1372"/>
        <end position="1403"/>
    </location>
</feature>
<feature type="compositionally biased region" description="Basic and acidic residues" evidence="4">
    <location>
        <begin position="747"/>
        <end position="758"/>
    </location>
</feature>
<name>A0A1B0DLZ6_PHLPP</name>
<feature type="compositionally biased region" description="Basic and acidic residues" evidence="4">
    <location>
        <begin position="1109"/>
        <end position="1118"/>
    </location>
</feature>
<dbReference type="GO" id="GO:0042393">
    <property type="term" value="F:histone binding"/>
    <property type="evidence" value="ECO:0007669"/>
    <property type="project" value="TreeGrafter"/>
</dbReference>
<dbReference type="EMBL" id="AJVK01016624">
    <property type="status" value="NOT_ANNOTATED_CDS"/>
    <property type="molecule type" value="Genomic_DNA"/>
</dbReference>
<dbReference type="Gene3D" id="3.30.40.10">
    <property type="entry name" value="Zinc/RING finger domain, C3HC4 (zinc finger)"/>
    <property type="match status" value="1"/>
</dbReference>
<feature type="region of interest" description="Disordered" evidence="4">
    <location>
        <begin position="459"/>
        <end position="492"/>
    </location>
</feature>
<feature type="compositionally biased region" description="Acidic residues" evidence="4">
    <location>
        <begin position="1448"/>
        <end position="1462"/>
    </location>
</feature>
<dbReference type="SUPFAM" id="SSF57903">
    <property type="entry name" value="FYVE/PHD zinc finger"/>
    <property type="match status" value="1"/>
</dbReference>
<dbReference type="GO" id="GO:0045892">
    <property type="term" value="P:negative regulation of DNA-templated transcription"/>
    <property type="evidence" value="ECO:0007669"/>
    <property type="project" value="TreeGrafter"/>
</dbReference>
<protein>
    <submittedName>
        <fullName evidence="5">Uncharacterized protein</fullName>
    </submittedName>
</protein>
<keyword evidence="3" id="KW-0862">Zinc</keyword>
<feature type="compositionally biased region" description="Polar residues" evidence="4">
    <location>
        <begin position="759"/>
        <end position="770"/>
    </location>
</feature>
<feature type="compositionally biased region" description="Basic and acidic residues" evidence="4">
    <location>
        <begin position="1127"/>
        <end position="1181"/>
    </location>
</feature>
<dbReference type="VEuPathDB" id="VectorBase:PPAI009386"/>
<dbReference type="InterPro" id="IPR028938">
    <property type="entry name" value="Rsf1-like"/>
</dbReference>
<dbReference type="InterPro" id="IPR011011">
    <property type="entry name" value="Znf_FYVE_PHD"/>
</dbReference>
<feature type="compositionally biased region" description="Low complexity" evidence="4">
    <location>
        <begin position="1622"/>
        <end position="1631"/>
    </location>
</feature>
<keyword evidence="6" id="KW-1185">Reference proteome</keyword>
<feature type="compositionally biased region" description="Basic and acidic residues" evidence="4">
    <location>
        <begin position="388"/>
        <end position="402"/>
    </location>
</feature>
<evidence type="ECO:0000256" key="3">
    <source>
        <dbReference type="ARBA" id="ARBA00022833"/>
    </source>
</evidence>
<dbReference type="Pfam" id="PF00628">
    <property type="entry name" value="PHD"/>
    <property type="match status" value="1"/>
</dbReference>
<feature type="compositionally biased region" description="Basic and acidic residues" evidence="4">
    <location>
        <begin position="1718"/>
        <end position="1741"/>
    </location>
</feature>
<keyword evidence="2" id="KW-0863">Zinc-finger</keyword>
<accession>A0A1B0DLZ6</accession>
<feature type="region of interest" description="Disordered" evidence="4">
    <location>
        <begin position="880"/>
        <end position="919"/>
    </location>
</feature>
<dbReference type="InterPro" id="IPR019786">
    <property type="entry name" value="Zinc_finger_PHD-type_CS"/>
</dbReference>
<dbReference type="PROSITE" id="PS01359">
    <property type="entry name" value="ZF_PHD_1"/>
    <property type="match status" value="1"/>
</dbReference>
<evidence type="ECO:0000313" key="6">
    <source>
        <dbReference type="Proteomes" id="UP000092462"/>
    </source>
</evidence>
<feature type="region of interest" description="Disordered" evidence="4">
    <location>
        <begin position="601"/>
        <end position="781"/>
    </location>
</feature>
<proteinExistence type="predicted"/>
<dbReference type="InterPro" id="IPR013083">
    <property type="entry name" value="Znf_RING/FYVE/PHD"/>
</dbReference>
<feature type="compositionally biased region" description="Basic and acidic residues" evidence="4">
    <location>
        <begin position="771"/>
        <end position="781"/>
    </location>
</feature>